<proteinExistence type="predicted"/>
<protein>
    <submittedName>
        <fullName evidence="1">Uncharacterized protein</fullName>
    </submittedName>
</protein>
<dbReference type="Proteomes" id="UP000286045">
    <property type="component" value="Unassembled WGS sequence"/>
</dbReference>
<dbReference type="EMBL" id="RYZI01000497">
    <property type="protein sequence ID" value="RWA04941.1"/>
    <property type="molecule type" value="Genomic_DNA"/>
</dbReference>
<accession>A0A439CS81</accession>
<comment type="caution">
    <text evidence="1">The sequence shown here is derived from an EMBL/GenBank/DDBJ whole genome shotgun (WGS) entry which is preliminary data.</text>
</comment>
<organism evidence="1 2">
    <name type="scientific">Xylaria grammica</name>
    <dbReference type="NCBI Taxonomy" id="363999"/>
    <lineage>
        <taxon>Eukaryota</taxon>
        <taxon>Fungi</taxon>
        <taxon>Dikarya</taxon>
        <taxon>Ascomycota</taxon>
        <taxon>Pezizomycotina</taxon>
        <taxon>Sordariomycetes</taxon>
        <taxon>Xylariomycetidae</taxon>
        <taxon>Xylariales</taxon>
        <taxon>Xylariaceae</taxon>
        <taxon>Xylaria</taxon>
    </lineage>
</organism>
<name>A0A439CS81_9PEZI</name>
<keyword evidence="2" id="KW-1185">Reference proteome</keyword>
<gene>
    <name evidence="1" type="ORF">EKO27_g10164</name>
</gene>
<reference evidence="1 2" key="1">
    <citation type="submission" date="2018-12" db="EMBL/GenBank/DDBJ databases">
        <title>Draft genome sequence of Xylaria grammica IHI A82.</title>
        <authorList>
            <person name="Buettner E."/>
            <person name="Kellner H."/>
        </authorList>
    </citation>
    <scope>NUCLEOTIDE SEQUENCE [LARGE SCALE GENOMIC DNA]</scope>
    <source>
        <strain evidence="1 2">IHI A82</strain>
    </source>
</reference>
<evidence type="ECO:0000313" key="2">
    <source>
        <dbReference type="Proteomes" id="UP000286045"/>
    </source>
</evidence>
<sequence>MRRLWKAFIDSTLNTIETRASTYCTTASKLFVASQGNQMPKYATPGVAAWASLAFRLGGGGVNLGQPTA</sequence>
<dbReference type="AlphaFoldDB" id="A0A439CS81"/>
<evidence type="ECO:0000313" key="1">
    <source>
        <dbReference type="EMBL" id="RWA04941.1"/>
    </source>
</evidence>